<dbReference type="Proteomes" id="UP000292424">
    <property type="component" value="Chromosome"/>
</dbReference>
<dbReference type="AlphaFoldDB" id="A0A5P2FVT9"/>
<dbReference type="OrthoDB" id="1164858at2"/>
<dbReference type="EMBL" id="CP044016">
    <property type="protein sequence ID" value="QES87624.1"/>
    <property type="molecule type" value="Genomic_DNA"/>
</dbReference>
<dbReference type="KEGG" id="arac:E0W69_002715"/>
<evidence type="ECO:0000313" key="2">
    <source>
        <dbReference type="Proteomes" id="UP000292424"/>
    </source>
</evidence>
<organism evidence="1 2">
    <name type="scientific">Rhizosphaericola mali</name>
    <dbReference type="NCBI Taxonomy" id="2545455"/>
    <lineage>
        <taxon>Bacteria</taxon>
        <taxon>Pseudomonadati</taxon>
        <taxon>Bacteroidota</taxon>
        <taxon>Chitinophagia</taxon>
        <taxon>Chitinophagales</taxon>
        <taxon>Chitinophagaceae</taxon>
        <taxon>Rhizosphaericola</taxon>
    </lineage>
</organism>
<gene>
    <name evidence="1" type="ORF">E0W69_002715</name>
</gene>
<dbReference type="InterPro" id="IPR046732">
    <property type="entry name" value="DUF6624"/>
</dbReference>
<sequence>MKTIYMILKKGKLFVVFFSFITILNLQGQTIKRINQFYYSVQKADSLYKSKNYIAAADINISEYYWLKSIGQLEKTNEFFSVPYDALCNLSLGNKNDSAFKLLKELIQYDNFPYMSSLLTDNDLNDLRKDKKWKEIYGSQIENIINTQNQKINKQLIGKLDSIREKDQKPRFQYMDTIKKYGVKSIQANFLGKQILKQDSLNLIALLSLIDSNGWPSKVEVGEKGEQTIFLVIQHAPLDVQEKYLPIMEKAAFNGDIKKSQLAYLQDRVLWRKRSLQLYGSQIKIDEHGKALYPFPMEDPLNVNLRRFSVGLFSMEEYMSKNGGEWDAKNYIKILPELIDNLKRK</sequence>
<name>A0A5P2FVT9_9BACT</name>
<keyword evidence="2" id="KW-1185">Reference proteome</keyword>
<proteinExistence type="predicted"/>
<dbReference type="RefSeq" id="WP_131328513.1">
    <property type="nucleotide sequence ID" value="NZ_CP044016.1"/>
</dbReference>
<accession>A0A5P2FVT9</accession>
<protein>
    <submittedName>
        <fullName evidence="1">Uncharacterized protein</fullName>
    </submittedName>
</protein>
<evidence type="ECO:0000313" key="1">
    <source>
        <dbReference type="EMBL" id="QES87624.1"/>
    </source>
</evidence>
<dbReference type="Pfam" id="PF20329">
    <property type="entry name" value="DUF6624"/>
    <property type="match status" value="1"/>
</dbReference>
<reference evidence="1 2" key="1">
    <citation type="submission" date="2019-09" db="EMBL/GenBank/DDBJ databases">
        <title>Complete genome sequence of Arachidicoccus sp. B3-10 isolated from apple orchard soil.</title>
        <authorList>
            <person name="Kim H.S."/>
            <person name="Han K.-I."/>
            <person name="Suh M.K."/>
            <person name="Lee K.C."/>
            <person name="Eom M.K."/>
            <person name="Kim J.-S."/>
            <person name="Kang S.W."/>
            <person name="Sin Y."/>
            <person name="Lee J.-S."/>
        </authorList>
    </citation>
    <scope>NUCLEOTIDE SEQUENCE [LARGE SCALE GENOMIC DNA]</scope>
    <source>
        <strain evidence="1 2">B3-10</strain>
    </source>
</reference>